<accession>F6ZK60</accession>
<accession>A0A1W2WD58</accession>
<dbReference type="RefSeq" id="XP_002125295.1">
    <property type="nucleotide sequence ID" value="XM_002125259.3"/>
</dbReference>
<dbReference type="InParanoid" id="F6ZK60"/>
<evidence type="ECO:0000313" key="3">
    <source>
        <dbReference type="Proteomes" id="UP000008144"/>
    </source>
</evidence>
<organism evidence="2 3">
    <name type="scientific">Ciona intestinalis</name>
    <name type="common">Transparent sea squirt</name>
    <name type="synonym">Ascidia intestinalis</name>
    <dbReference type="NCBI Taxonomy" id="7719"/>
    <lineage>
        <taxon>Eukaryota</taxon>
        <taxon>Metazoa</taxon>
        <taxon>Chordata</taxon>
        <taxon>Tunicata</taxon>
        <taxon>Ascidiacea</taxon>
        <taxon>Phlebobranchia</taxon>
        <taxon>Cionidae</taxon>
        <taxon>Ciona</taxon>
    </lineage>
</organism>
<feature type="region of interest" description="Disordered" evidence="1">
    <location>
        <begin position="244"/>
        <end position="278"/>
    </location>
</feature>
<dbReference type="Proteomes" id="UP000008144">
    <property type="component" value="Unassembled WGS sequence"/>
</dbReference>
<dbReference type="GeneID" id="100187085"/>
<reference evidence="3" key="1">
    <citation type="journal article" date="2002" name="Science">
        <title>The draft genome of Ciona intestinalis: insights into chordate and vertebrate origins.</title>
        <authorList>
            <person name="Dehal P."/>
            <person name="Satou Y."/>
            <person name="Campbell R.K."/>
            <person name="Chapman J."/>
            <person name="Degnan B."/>
            <person name="De Tomaso A."/>
            <person name="Davidson B."/>
            <person name="Di Gregorio A."/>
            <person name="Gelpke M."/>
            <person name="Goodstein D.M."/>
            <person name="Harafuji N."/>
            <person name="Hastings K.E."/>
            <person name="Ho I."/>
            <person name="Hotta K."/>
            <person name="Huang W."/>
            <person name="Kawashima T."/>
            <person name="Lemaire P."/>
            <person name="Martinez D."/>
            <person name="Meinertzhagen I.A."/>
            <person name="Necula S."/>
            <person name="Nonaka M."/>
            <person name="Putnam N."/>
            <person name="Rash S."/>
            <person name="Saiga H."/>
            <person name="Satake M."/>
            <person name="Terry A."/>
            <person name="Yamada L."/>
            <person name="Wang H.G."/>
            <person name="Awazu S."/>
            <person name="Azumi K."/>
            <person name="Boore J."/>
            <person name="Branno M."/>
            <person name="Chin-Bow S."/>
            <person name="DeSantis R."/>
            <person name="Doyle S."/>
            <person name="Francino P."/>
            <person name="Keys D.N."/>
            <person name="Haga S."/>
            <person name="Hayashi H."/>
            <person name="Hino K."/>
            <person name="Imai K.S."/>
            <person name="Inaba K."/>
            <person name="Kano S."/>
            <person name="Kobayashi K."/>
            <person name="Kobayashi M."/>
            <person name="Lee B.I."/>
            <person name="Makabe K.W."/>
            <person name="Manohar C."/>
            <person name="Matassi G."/>
            <person name="Medina M."/>
            <person name="Mochizuki Y."/>
            <person name="Mount S."/>
            <person name="Morishita T."/>
            <person name="Miura S."/>
            <person name="Nakayama A."/>
            <person name="Nishizaka S."/>
            <person name="Nomoto H."/>
            <person name="Ohta F."/>
            <person name="Oishi K."/>
            <person name="Rigoutsos I."/>
            <person name="Sano M."/>
            <person name="Sasaki A."/>
            <person name="Sasakura Y."/>
            <person name="Shoguchi E."/>
            <person name="Shin-i T."/>
            <person name="Spagnuolo A."/>
            <person name="Stainier D."/>
            <person name="Suzuki M.M."/>
            <person name="Tassy O."/>
            <person name="Takatori N."/>
            <person name="Tokuoka M."/>
            <person name="Yagi K."/>
            <person name="Yoshizaki F."/>
            <person name="Wada S."/>
            <person name="Zhang C."/>
            <person name="Hyatt P.D."/>
            <person name="Larimer F."/>
            <person name="Detter C."/>
            <person name="Doggett N."/>
            <person name="Glavina T."/>
            <person name="Hawkins T."/>
            <person name="Richardson P."/>
            <person name="Lucas S."/>
            <person name="Kohara Y."/>
            <person name="Levine M."/>
            <person name="Satoh N."/>
            <person name="Rokhsar D.S."/>
        </authorList>
    </citation>
    <scope>NUCLEOTIDE SEQUENCE [LARGE SCALE GENOMIC DNA]</scope>
</reference>
<dbReference type="AlphaFoldDB" id="F6ZK60"/>
<gene>
    <name evidence="2" type="primary">LOC100187085</name>
</gene>
<protein>
    <submittedName>
        <fullName evidence="2">Uncharacterized LOC100187085</fullName>
    </submittedName>
</protein>
<evidence type="ECO:0000256" key="1">
    <source>
        <dbReference type="SAM" id="MobiDB-lite"/>
    </source>
</evidence>
<keyword evidence="3" id="KW-1185">Reference proteome</keyword>
<dbReference type="HOGENOM" id="CLU_589186_0_0_1"/>
<dbReference type="KEGG" id="cin:100187085"/>
<name>F6ZK60_CIOIN</name>
<proteinExistence type="predicted"/>
<dbReference type="Ensembl" id="ENSCINT00000027796.2">
    <property type="protein sequence ID" value="ENSCINP00000027550.2"/>
    <property type="gene ID" value="ENSCING00000001186.3"/>
</dbReference>
<reference evidence="2" key="3">
    <citation type="submission" date="2025-09" db="UniProtKB">
        <authorList>
            <consortium name="Ensembl"/>
        </authorList>
    </citation>
    <scope>IDENTIFICATION</scope>
</reference>
<reference evidence="2" key="2">
    <citation type="submission" date="2025-08" db="UniProtKB">
        <authorList>
            <consortium name="Ensembl"/>
        </authorList>
    </citation>
    <scope>IDENTIFICATION</scope>
</reference>
<sequence>MEVSGKQLYYEDLDDSESCTSSLATTLTLSEDADDLYLGAEANSFEAKKVENERKSSLGSLKYETLREKLSISSVVDILKARECDPTQVLQNLGFCGKSSDKTRSDILARFNYRDPIKENNQEAPERVYDVTKSINKTKEWLTMHHPDDEKKAPVTMGDTLAKRTALQWAKNRRRFSAKSRQSSFDLLPKVNEESIEGHSVTADTMMIRESSQEKVEEPPRPLRHISLSHAQLESFELEEINSNDDITEKRHPPIVSQQISGNPHESDESSSGFDEDDMTSLLHHQTCDDVINVRPNKVVETYEGQCLCGTRKSTTNVRYVYDITMGDCRNTNNSCSTSPNKVNQPRRVVSEFRRQRRREVAGRSAVSGDIISDIIDDAAIVCKGGKYFYRRRRNGSVHVIGDDVIERESPDDITYKVDDVTIDEPCLCKLMTSHDTAMTSSQRLTRQFCTTSFPPHGGVISPV</sequence>
<evidence type="ECO:0000313" key="2">
    <source>
        <dbReference type="Ensembl" id="ENSCINP00000027550.2"/>
    </source>
</evidence>